<reference evidence="2 4" key="1">
    <citation type="journal article" date="2016" name="Front. Microbiol.">
        <title>Comprehensive Phylogenetic Analysis of Bovine Non-aureus Staphylococci Species Based on Whole-Genome Sequencing.</title>
        <authorList>
            <person name="Naushad S."/>
            <person name="Barkema H.W."/>
            <person name="Luby C."/>
            <person name="Condas L.A."/>
            <person name="Nobrega D.B."/>
            <person name="Carson D.A."/>
            <person name="De Buck J."/>
        </authorList>
    </citation>
    <scope>NUCLEOTIDE SEQUENCE [LARGE SCALE GENOMIC DNA]</scope>
    <source>
        <strain evidence="2 4">SNUC 2204</strain>
    </source>
</reference>
<gene>
    <name evidence="2" type="ORF">BU072_04720</name>
    <name evidence="3" type="ORF">I6J37_00350</name>
</gene>
<name>A0A2T4PUV8_9STAP</name>
<dbReference type="PANTHER" id="PTHR46211:SF1">
    <property type="entry name" value="GLYCEROPHOSPHODIESTER PHOSPHODIESTERASE, CYTOPLASMIC"/>
    <property type="match status" value="1"/>
</dbReference>
<dbReference type="PANTHER" id="PTHR46211">
    <property type="entry name" value="GLYCEROPHOSPHORYL DIESTER PHOSPHODIESTERASE"/>
    <property type="match status" value="1"/>
</dbReference>
<dbReference type="AlphaFoldDB" id="A0A2T4PUV8"/>
<dbReference type="Proteomes" id="UP000241209">
    <property type="component" value="Unassembled WGS sequence"/>
</dbReference>
<dbReference type="PROSITE" id="PS51704">
    <property type="entry name" value="GP_PDE"/>
    <property type="match status" value="1"/>
</dbReference>
<dbReference type="Gene3D" id="3.20.20.190">
    <property type="entry name" value="Phosphatidylinositol (PI) phosphodiesterase"/>
    <property type="match status" value="1"/>
</dbReference>
<dbReference type="CDD" id="cd08561">
    <property type="entry name" value="GDPD_cytoplasmic_ScUgpQ2_like"/>
    <property type="match status" value="1"/>
</dbReference>
<dbReference type="GO" id="GO:0008081">
    <property type="term" value="F:phosphoric diester hydrolase activity"/>
    <property type="evidence" value="ECO:0007669"/>
    <property type="project" value="InterPro"/>
</dbReference>
<evidence type="ECO:0000313" key="5">
    <source>
        <dbReference type="Proteomes" id="UP000627155"/>
    </source>
</evidence>
<sequence length="304" mass="34366">MSKNNLLKTTGLIGGIVAGSWVVTKSTSNVKPRKIKPFFTQPAPYVFAHRGGMALRPEHTRLAFDHALKYEVTGFEVDVRLTRDEVLVVTHDDTVDRTSNGSGFVGDHTLEELRQLDFGYHFKDINNEHPYRGDDKAKIVTLKELLTEYPDVLVNIDIKDHPESYTGSLAPSHLFRVISELKAEDRVNITSFYDEQIERFNLYAQDSISLGTGQNEVTKAFLAYHSGYGHTYQPKTDTFQIPAQSKGLPLDSKGFIQFLTSLNISVAYWVINQIDTMDDLIQKGAHTIVTDRPDTAHFLIKKQY</sequence>
<reference evidence="2" key="2">
    <citation type="submission" date="2018-03" db="EMBL/GenBank/DDBJ databases">
        <authorList>
            <person name="Keele B.F."/>
        </authorList>
    </citation>
    <scope>NUCLEOTIDE SEQUENCE</scope>
    <source>
        <strain evidence="2">SNUC 2204</strain>
    </source>
</reference>
<dbReference type="EMBL" id="PZFK01000007">
    <property type="protein sequence ID" value="PTI30205.1"/>
    <property type="molecule type" value="Genomic_DNA"/>
</dbReference>
<dbReference type="EMBL" id="CP069486">
    <property type="protein sequence ID" value="QRO85191.1"/>
    <property type="molecule type" value="Genomic_DNA"/>
</dbReference>
<reference evidence="3 5" key="3">
    <citation type="submission" date="2021-02" db="EMBL/GenBank/DDBJ databases">
        <title>FDA dAtabase for Regulatory Grade micrObial Sequences (FDA-ARGOS): Supporting development and validation of Infectious Disease Dx tests.</title>
        <authorList>
            <person name="Sproer C."/>
            <person name="Gronow S."/>
            <person name="Severitt S."/>
            <person name="Schroder I."/>
            <person name="Tallon L."/>
            <person name="Sadzewicz L."/>
            <person name="Zhao X."/>
            <person name="Boylan J."/>
            <person name="Ott S."/>
            <person name="Bowen H."/>
            <person name="Vavikolanu K."/>
            <person name="Mehta A."/>
            <person name="Aluvathingal J."/>
            <person name="Nadendla S."/>
            <person name="Lowell S."/>
            <person name="Myers T."/>
            <person name="Yan Y."/>
            <person name="Sichtig H."/>
        </authorList>
    </citation>
    <scope>NUCLEOTIDE SEQUENCE [LARGE SCALE GENOMIC DNA]</scope>
    <source>
        <strain evidence="3 5">FDAARGOS_1207</strain>
    </source>
</reference>
<dbReference type="InterPro" id="IPR017946">
    <property type="entry name" value="PLC-like_Pdiesterase_TIM-brl"/>
</dbReference>
<organism evidence="2 4">
    <name type="scientific">Mammaliicoccus vitulinus</name>
    <dbReference type="NCBI Taxonomy" id="71237"/>
    <lineage>
        <taxon>Bacteria</taxon>
        <taxon>Bacillati</taxon>
        <taxon>Bacillota</taxon>
        <taxon>Bacilli</taxon>
        <taxon>Bacillales</taxon>
        <taxon>Staphylococcaceae</taxon>
        <taxon>Mammaliicoccus</taxon>
    </lineage>
</organism>
<evidence type="ECO:0000313" key="4">
    <source>
        <dbReference type="Proteomes" id="UP000241209"/>
    </source>
</evidence>
<dbReference type="GO" id="GO:0006629">
    <property type="term" value="P:lipid metabolic process"/>
    <property type="evidence" value="ECO:0007669"/>
    <property type="project" value="InterPro"/>
</dbReference>
<dbReference type="RefSeq" id="WP_016912904.1">
    <property type="nucleotide sequence ID" value="NZ_BMDF01000002.1"/>
</dbReference>
<proteinExistence type="predicted"/>
<dbReference type="Proteomes" id="UP000627155">
    <property type="component" value="Chromosome"/>
</dbReference>
<evidence type="ECO:0000259" key="1">
    <source>
        <dbReference type="PROSITE" id="PS51704"/>
    </source>
</evidence>
<dbReference type="SUPFAM" id="SSF51695">
    <property type="entry name" value="PLC-like phosphodiesterases"/>
    <property type="match status" value="1"/>
</dbReference>
<protein>
    <submittedName>
        <fullName evidence="2">Glycerophosphodiester phosphodiesterase</fullName>
    </submittedName>
</protein>
<keyword evidence="5" id="KW-1185">Reference proteome</keyword>
<dbReference type="Pfam" id="PF03009">
    <property type="entry name" value="GDPD"/>
    <property type="match status" value="1"/>
</dbReference>
<evidence type="ECO:0000313" key="3">
    <source>
        <dbReference type="EMBL" id="QRO85191.1"/>
    </source>
</evidence>
<dbReference type="STRING" id="1167632.GCA_000286335_02236"/>
<feature type="domain" description="GP-PDE" evidence="1">
    <location>
        <begin position="44"/>
        <end position="300"/>
    </location>
</feature>
<evidence type="ECO:0000313" key="2">
    <source>
        <dbReference type="EMBL" id="PTI30205.1"/>
    </source>
</evidence>
<dbReference type="GeneID" id="64116026"/>
<accession>A0A2T4PUV8</accession>
<dbReference type="InterPro" id="IPR030395">
    <property type="entry name" value="GP_PDE_dom"/>
</dbReference>